<evidence type="ECO:0000259" key="1">
    <source>
        <dbReference type="Pfam" id="PF08818"/>
    </source>
</evidence>
<comment type="caution">
    <text evidence="2">The sequence shown here is derived from an EMBL/GenBank/DDBJ whole genome shotgun (WGS) entry which is preliminary data.</text>
</comment>
<feature type="domain" description="YdhG-like" evidence="1">
    <location>
        <begin position="16"/>
        <end position="109"/>
    </location>
</feature>
<dbReference type="EMBL" id="JAHHGM010000008">
    <property type="protein sequence ID" value="MBT2989341.1"/>
    <property type="molecule type" value="Genomic_DNA"/>
</dbReference>
<proteinExistence type="predicted"/>
<sequence>MNNPVEAYFESLPEERRTLLGTLHRLIIELYPDATVDMKYRMPTYHTGEGWVAIANQKNYVSLYTCGEHHLTRFKKKHPKIKTGKGCINFRINEKLPLFDVKRVVKHALDSPKGERPRHDS</sequence>
<dbReference type="Pfam" id="PF08818">
    <property type="entry name" value="DUF1801"/>
    <property type="match status" value="1"/>
</dbReference>
<dbReference type="Proteomes" id="UP000770889">
    <property type="component" value="Unassembled WGS sequence"/>
</dbReference>
<accession>A0A944QVE2</accession>
<dbReference type="Gene3D" id="3.90.1150.200">
    <property type="match status" value="1"/>
</dbReference>
<gene>
    <name evidence="2" type="ORF">KME65_10285</name>
</gene>
<dbReference type="SUPFAM" id="SSF159888">
    <property type="entry name" value="YdhG-like"/>
    <property type="match status" value="1"/>
</dbReference>
<protein>
    <submittedName>
        <fullName evidence="2">DUF1801 domain-containing protein</fullName>
    </submittedName>
</protein>
<reference evidence="2 3" key="1">
    <citation type="submission" date="2021-05" db="EMBL/GenBank/DDBJ databases">
        <title>Genetic and Functional Diversity in Clade A Lucinid endosymbionts from the Bahamas.</title>
        <authorList>
            <person name="Giani N.M."/>
            <person name="Engel A.S."/>
            <person name="Campbell B.J."/>
        </authorList>
    </citation>
    <scope>NUCLEOTIDE SEQUENCE [LARGE SCALE GENOMIC DNA]</scope>
    <source>
        <strain evidence="2">LUC16012Gg_MoonRockCtena</strain>
    </source>
</reference>
<name>A0A944QVE2_9GAMM</name>
<organism evidence="2 3">
    <name type="scientific">Candidatus Thiodiazotropha taylori</name>
    <dbReference type="NCBI Taxonomy" id="2792791"/>
    <lineage>
        <taxon>Bacteria</taxon>
        <taxon>Pseudomonadati</taxon>
        <taxon>Pseudomonadota</taxon>
        <taxon>Gammaproteobacteria</taxon>
        <taxon>Chromatiales</taxon>
        <taxon>Sedimenticolaceae</taxon>
        <taxon>Candidatus Thiodiazotropha</taxon>
    </lineage>
</organism>
<dbReference type="AlphaFoldDB" id="A0A944QVE2"/>
<evidence type="ECO:0000313" key="2">
    <source>
        <dbReference type="EMBL" id="MBT2989341.1"/>
    </source>
</evidence>
<dbReference type="InterPro" id="IPR014922">
    <property type="entry name" value="YdhG-like"/>
</dbReference>
<evidence type="ECO:0000313" key="3">
    <source>
        <dbReference type="Proteomes" id="UP000770889"/>
    </source>
</evidence>